<feature type="signal peptide" evidence="3">
    <location>
        <begin position="1"/>
        <end position="18"/>
    </location>
</feature>
<dbReference type="AlphaFoldDB" id="A0AAV4U4T9"/>
<dbReference type="Gene3D" id="3.10.100.10">
    <property type="entry name" value="Mannose-Binding Protein A, subunit A"/>
    <property type="match status" value="3"/>
</dbReference>
<feature type="transmembrane region" description="Helical" evidence="2">
    <location>
        <begin position="492"/>
        <end position="514"/>
    </location>
</feature>
<feature type="domain" description="C-type lectin" evidence="4">
    <location>
        <begin position="349"/>
        <end position="464"/>
    </location>
</feature>
<keyword evidence="2" id="KW-0812">Transmembrane</keyword>
<dbReference type="PROSITE" id="PS00615">
    <property type="entry name" value="C_TYPE_LECTIN_1"/>
    <property type="match status" value="1"/>
</dbReference>
<keyword evidence="5" id="KW-0675">Receptor</keyword>
<dbReference type="CDD" id="cd00037">
    <property type="entry name" value="CLECT"/>
    <property type="match status" value="2"/>
</dbReference>
<sequence length="560" mass="65367">MPISWLVLSSLCFQQVFISVVYCEEADTAISVHLDADANSDVFTYCSKGWFSFGDMCYRLGGKKRSGMLTWEKAEEYCREEHNGNLVTVHSQELQDFLTAFLMQSAQYRVWIGLHDRINETDYKWEDGSPVNYTNWEPSEPSGPSNEKEDCTEMMYWSSRPLGKPGMWNDISCDRETQFICQKRNVKQGRKRLDPRYCTTEHGRGWRFKKSCFSYVSQPKTWAEAEEFCVEEYKGHLVTILDYPVTIFLNYVLQDVGEQIWIGIKTKKEYQQQWSSGWFVSYVNWHEDEEHFADEACAVRNKEGVWFTTPCSRNLPFVCEYSTAIPPQLKSSVENSYCPEKPPEWRDLGGDYCYYIDMETHVTWYKANFLCMRRGGALLSIHSKEEVDMLSHFVQYSQHVIHIGLYRQMNLDEEFVWADKSELDLAFWDSNEPNDESEQCVELKTGDMKWNDINCNQERGFICSIHKIPPNNTIEEKSQLFSCQKRGFSNGALVGVIICVLFVAVLIGAVVYYFRLCDRGYERVKKLSGIKLQPPSEFDKKPRYRTEITVNEDDDYEKTA</sequence>
<reference evidence="5 6" key="1">
    <citation type="submission" date="2021-06" db="EMBL/GenBank/DDBJ databases">
        <title>Caerostris darwini draft genome.</title>
        <authorList>
            <person name="Kono N."/>
            <person name="Arakawa K."/>
        </authorList>
    </citation>
    <scope>NUCLEOTIDE SEQUENCE [LARGE SCALE GENOMIC DNA]</scope>
</reference>
<feature type="domain" description="C-type lectin" evidence="4">
    <location>
        <begin position="53"/>
        <end position="182"/>
    </location>
</feature>
<keyword evidence="2" id="KW-1133">Transmembrane helix</keyword>
<evidence type="ECO:0000259" key="4">
    <source>
        <dbReference type="PROSITE" id="PS50041"/>
    </source>
</evidence>
<feature type="chain" id="PRO_5043315868" evidence="3">
    <location>
        <begin position="19"/>
        <end position="560"/>
    </location>
</feature>
<evidence type="ECO:0000313" key="6">
    <source>
        <dbReference type="Proteomes" id="UP001054837"/>
    </source>
</evidence>
<dbReference type="Proteomes" id="UP001054837">
    <property type="component" value="Unassembled WGS sequence"/>
</dbReference>
<comment type="caution">
    <text evidence="5">The sequence shown here is derived from an EMBL/GenBank/DDBJ whole genome shotgun (WGS) entry which is preliminary data.</text>
</comment>
<name>A0AAV4U4T9_9ARAC</name>
<protein>
    <submittedName>
        <fullName evidence="5">Secretory phospholipase A2 receptor</fullName>
    </submittedName>
</protein>
<dbReference type="PANTHER" id="PTHR22803">
    <property type="entry name" value="MANNOSE, PHOSPHOLIPASE, LECTIN RECEPTOR RELATED"/>
    <property type="match status" value="1"/>
</dbReference>
<dbReference type="InterPro" id="IPR016186">
    <property type="entry name" value="C-type_lectin-like/link_sf"/>
</dbReference>
<dbReference type="SMART" id="SM00034">
    <property type="entry name" value="CLECT"/>
    <property type="match status" value="3"/>
</dbReference>
<keyword evidence="1" id="KW-1015">Disulfide bond</keyword>
<dbReference type="InterPro" id="IPR050111">
    <property type="entry name" value="C-type_lectin/snaclec_domain"/>
</dbReference>
<dbReference type="InterPro" id="IPR018378">
    <property type="entry name" value="C-type_lectin_CS"/>
</dbReference>
<evidence type="ECO:0000256" key="1">
    <source>
        <dbReference type="ARBA" id="ARBA00023157"/>
    </source>
</evidence>
<organism evidence="5 6">
    <name type="scientific">Caerostris darwini</name>
    <dbReference type="NCBI Taxonomy" id="1538125"/>
    <lineage>
        <taxon>Eukaryota</taxon>
        <taxon>Metazoa</taxon>
        <taxon>Ecdysozoa</taxon>
        <taxon>Arthropoda</taxon>
        <taxon>Chelicerata</taxon>
        <taxon>Arachnida</taxon>
        <taxon>Araneae</taxon>
        <taxon>Araneomorphae</taxon>
        <taxon>Entelegynae</taxon>
        <taxon>Araneoidea</taxon>
        <taxon>Araneidae</taxon>
        <taxon>Caerostris</taxon>
    </lineage>
</organism>
<accession>A0AAV4U4T9</accession>
<evidence type="ECO:0000256" key="3">
    <source>
        <dbReference type="SAM" id="SignalP"/>
    </source>
</evidence>
<dbReference type="Pfam" id="PF00059">
    <property type="entry name" value="Lectin_C"/>
    <property type="match status" value="3"/>
</dbReference>
<dbReference type="InterPro" id="IPR001304">
    <property type="entry name" value="C-type_lectin-like"/>
</dbReference>
<evidence type="ECO:0000313" key="5">
    <source>
        <dbReference type="EMBL" id="GIY52804.1"/>
    </source>
</evidence>
<dbReference type="SUPFAM" id="SSF56436">
    <property type="entry name" value="C-type lectin-like"/>
    <property type="match status" value="3"/>
</dbReference>
<feature type="domain" description="C-type lectin" evidence="4">
    <location>
        <begin position="208"/>
        <end position="320"/>
    </location>
</feature>
<keyword evidence="3" id="KW-0732">Signal</keyword>
<dbReference type="InterPro" id="IPR016187">
    <property type="entry name" value="CTDL_fold"/>
</dbReference>
<proteinExistence type="predicted"/>
<keyword evidence="2" id="KW-0472">Membrane</keyword>
<keyword evidence="6" id="KW-1185">Reference proteome</keyword>
<dbReference type="EMBL" id="BPLQ01010713">
    <property type="protein sequence ID" value="GIY52804.1"/>
    <property type="molecule type" value="Genomic_DNA"/>
</dbReference>
<gene>
    <name evidence="5" type="primary">PLA2R1</name>
    <name evidence="5" type="ORF">CDAR_404731</name>
</gene>
<dbReference type="PROSITE" id="PS50041">
    <property type="entry name" value="C_TYPE_LECTIN_2"/>
    <property type="match status" value="3"/>
</dbReference>
<evidence type="ECO:0000256" key="2">
    <source>
        <dbReference type="SAM" id="Phobius"/>
    </source>
</evidence>